<dbReference type="EMBL" id="AP028910">
    <property type="protein sequence ID" value="BES90574.1"/>
    <property type="molecule type" value="Genomic_DNA"/>
</dbReference>
<name>A0ABN7AGT4_9HEMI</name>
<organism evidence="2 3">
    <name type="scientific">Nesidiocoris tenuis</name>
    <dbReference type="NCBI Taxonomy" id="355587"/>
    <lineage>
        <taxon>Eukaryota</taxon>
        <taxon>Metazoa</taxon>
        <taxon>Ecdysozoa</taxon>
        <taxon>Arthropoda</taxon>
        <taxon>Hexapoda</taxon>
        <taxon>Insecta</taxon>
        <taxon>Pterygota</taxon>
        <taxon>Neoptera</taxon>
        <taxon>Paraneoptera</taxon>
        <taxon>Hemiptera</taxon>
        <taxon>Heteroptera</taxon>
        <taxon>Panheteroptera</taxon>
        <taxon>Cimicomorpha</taxon>
        <taxon>Miridae</taxon>
        <taxon>Dicyphina</taxon>
        <taxon>Nesidiocoris</taxon>
    </lineage>
</organism>
<dbReference type="Proteomes" id="UP001307889">
    <property type="component" value="Chromosome 2"/>
</dbReference>
<accession>A0ABN7AGT4</accession>
<keyword evidence="3" id="KW-1185">Reference proteome</keyword>
<protein>
    <submittedName>
        <fullName evidence="2">Uncharacterized protein</fullName>
    </submittedName>
</protein>
<evidence type="ECO:0000313" key="3">
    <source>
        <dbReference type="Proteomes" id="UP001307889"/>
    </source>
</evidence>
<feature type="region of interest" description="Disordered" evidence="1">
    <location>
        <begin position="1"/>
        <end position="20"/>
    </location>
</feature>
<proteinExistence type="predicted"/>
<reference evidence="2 3" key="1">
    <citation type="submission" date="2023-09" db="EMBL/GenBank/DDBJ databases">
        <title>Nesidiocoris tenuis whole genome shotgun sequence.</title>
        <authorList>
            <person name="Shibata T."/>
            <person name="Shimoda M."/>
            <person name="Kobayashi T."/>
            <person name="Uehara T."/>
        </authorList>
    </citation>
    <scope>NUCLEOTIDE SEQUENCE [LARGE SCALE GENOMIC DNA]</scope>
    <source>
        <strain evidence="2 3">Japan</strain>
    </source>
</reference>
<evidence type="ECO:0000313" key="2">
    <source>
        <dbReference type="EMBL" id="BES90574.1"/>
    </source>
</evidence>
<sequence length="77" mass="8265">MGRKGEPTGQRDGGEVVKTTGYDQTLVGVGCRGMEPSTLPREGRWCHVNSEGQQRHAGLINAKLSLAARPPVPAPYH</sequence>
<gene>
    <name evidence="2" type="ORF">NTJ_03383</name>
</gene>
<evidence type="ECO:0000256" key="1">
    <source>
        <dbReference type="SAM" id="MobiDB-lite"/>
    </source>
</evidence>